<dbReference type="RefSeq" id="WP_344729199.1">
    <property type="nucleotide sequence ID" value="NZ_BAAAUS010000059.1"/>
</dbReference>
<dbReference type="PROSITE" id="PS51379">
    <property type="entry name" value="4FE4S_FER_2"/>
    <property type="match status" value="1"/>
</dbReference>
<dbReference type="EMBL" id="JBHUCO010000006">
    <property type="protein sequence ID" value="MFD1517056.1"/>
    <property type="molecule type" value="Genomic_DNA"/>
</dbReference>
<dbReference type="Gene3D" id="3.50.50.60">
    <property type="entry name" value="FAD/NAD(P)-binding domain"/>
    <property type="match status" value="1"/>
</dbReference>
<accession>A0ABW4END7</accession>
<dbReference type="InterPro" id="IPR017896">
    <property type="entry name" value="4Fe4S_Fe-S-bd"/>
</dbReference>
<evidence type="ECO:0000256" key="7">
    <source>
        <dbReference type="ARBA" id="ARBA00023004"/>
    </source>
</evidence>
<feature type="domain" description="4Fe-4S ferredoxin-type" evidence="9">
    <location>
        <begin position="209"/>
        <end position="238"/>
    </location>
</feature>
<keyword evidence="11" id="KW-1185">Reference proteome</keyword>
<keyword evidence="4" id="KW-0479">Metal-binding</keyword>
<evidence type="ECO:0000256" key="5">
    <source>
        <dbReference type="ARBA" id="ARBA00022827"/>
    </source>
</evidence>
<organism evidence="10 11">
    <name type="scientific">Pseudonocardia yunnanensis</name>
    <dbReference type="NCBI Taxonomy" id="58107"/>
    <lineage>
        <taxon>Bacteria</taxon>
        <taxon>Bacillati</taxon>
        <taxon>Actinomycetota</taxon>
        <taxon>Actinomycetes</taxon>
        <taxon>Pseudonocardiales</taxon>
        <taxon>Pseudonocardiaceae</taxon>
        <taxon>Pseudonocardia</taxon>
    </lineage>
</organism>
<reference evidence="11" key="1">
    <citation type="journal article" date="2019" name="Int. J. Syst. Evol. Microbiol.">
        <title>The Global Catalogue of Microorganisms (GCM) 10K type strain sequencing project: providing services to taxonomists for standard genome sequencing and annotation.</title>
        <authorList>
            <consortium name="The Broad Institute Genomics Platform"/>
            <consortium name="The Broad Institute Genome Sequencing Center for Infectious Disease"/>
            <person name="Wu L."/>
            <person name="Ma J."/>
        </authorList>
    </citation>
    <scope>NUCLEOTIDE SEQUENCE [LARGE SCALE GENOMIC DNA]</scope>
    <source>
        <strain evidence="11">CCM 7043</strain>
    </source>
</reference>
<comment type="similarity">
    <text evidence="2">Belongs to the GMC oxidoreductase family.</text>
</comment>
<keyword evidence="3" id="KW-0285">Flavoprotein</keyword>
<keyword evidence="6" id="KW-0560">Oxidoreductase</keyword>
<keyword evidence="8" id="KW-0411">Iron-sulfur</keyword>
<evidence type="ECO:0000256" key="4">
    <source>
        <dbReference type="ARBA" id="ARBA00022723"/>
    </source>
</evidence>
<comment type="cofactor">
    <cofactor evidence="1">
        <name>FAD</name>
        <dbReference type="ChEBI" id="CHEBI:57692"/>
    </cofactor>
</comment>
<name>A0ABW4END7_9PSEU</name>
<dbReference type="SUPFAM" id="SSF51905">
    <property type="entry name" value="FAD/NAD(P)-binding domain"/>
    <property type="match status" value="1"/>
</dbReference>
<protein>
    <recommendedName>
        <fullName evidence="9">4Fe-4S ferredoxin-type domain-containing protein</fullName>
    </recommendedName>
</protein>
<dbReference type="PROSITE" id="PS00198">
    <property type="entry name" value="4FE4S_FER_1"/>
    <property type="match status" value="1"/>
</dbReference>
<evidence type="ECO:0000259" key="9">
    <source>
        <dbReference type="PROSITE" id="PS51379"/>
    </source>
</evidence>
<dbReference type="PANTHER" id="PTHR42784:SF1">
    <property type="entry name" value="PYRANOSE 2-OXIDASE"/>
    <property type="match status" value="1"/>
</dbReference>
<gene>
    <name evidence="10" type="ORF">ACFSJD_06140</name>
</gene>
<proteinExistence type="inferred from homology"/>
<comment type="caution">
    <text evidence="10">The sequence shown here is derived from an EMBL/GenBank/DDBJ whole genome shotgun (WGS) entry which is preliminary data.</text>
</comment>
<evidence type="ECO:0000313" key="10">
    <source>
        <dbReference type="EMBL" id="MFD1517056.1"/>
    </source>
</evidence>
<evidence type="ECO:0000256" key="1">
    <source>
        <dbReference type="ARBA" id="ARBA00001974"/>
    </source>
</evidence>
<dbReference type="InterPro" id="IPR036188">
    <property type="entry name" value="FAD/NAD-bd_sf"/>
</dbReference>
<evidence type="ECO:0000313" key="11">
    <source>
        <dbReference type="Proteomes" id="UP001597114"/>
    </source>
</evidence>
<keyword evidence="7" id="KW-0408">Iron</keyword>
<dbReference type="PANTHER" id="PTHR42784">
    <property type="entry name" value="PYRANOSE 2-OXIDASE"/>
    <property type="match status" value="1"/>
</dbReference>
<dbReference type="InterPro" id="IPR017900">
    <property type="entry name" value="4Fe4S_Fe_S_CS"/>
</dbReference>
<evidence type="ECO:0000256" key="3">
    <source>
        <dbReference type="ARBA" id="ARBA00022630"/>
    </source>
</evidence>
<keyword evidence="5" id="KW-0274">FAD</keyword>
<dbReference type="Proteomes" id="UP001597114">
    <property type="component" value="Unassembled WGS sequence"/>
</dbReference>
<evidence type="ECO:0000256" key="6">
    <source>
        <dbReference type="ARBA" id="ARBA00023002"/>
    </source>
</evidence>
<dbReference type="InterPro" id="IPR051473">
    <property type="entry name" value="P2Ox-like"/>
</dbReference>
<evidence type="ECO:0000256" key="2">
    <source>
        <dbReference type="ARBA" id="ARBA00010790"/>
    </source>
</evidence>
<sequence>MSPRGTHLVVGSGPSAAAVALALSEHPGQQVTVLDLGGRLEEERRAARDRLASADPADWQPRDLDVVTARAPRSDRLTAVPQKRTFGSAYPFRDLGQLRGISGTPGTNLHVASSAYGGFSTVWGAQVMPFSRSTFDRWPVSWEDMEPHYRAVLGEVPLAGEDDDLAELFPLLRPTSGLPPLGPRAAAVLRRYERHRDALRARGVTVGRARLAFRARECVRCGLCMSGCPYQLIYSAAQTMDRARARPGVRVLDGLLVERIGQECGQAVASCRDVRTGQRSEFRADRLFVGAGGLGTTRLVLGSLAAPPRRLELAESVQYTVPLLSVRPVADPRGPGVRDFTLNQFNVLLHFDDEGYTTSQIHCYPYNPAISDALPGPLRRRWAAPVARESLRRLSVGFGYLPSWASPPITVVSRPGASGGLPELELGRDESAERPELLGRALRRLVRAAPRLDLWPLLTHVTLSGAGKSYHFGGAFPHRNGPAATTATDIWGRLPYWDRVHLVDGSVLPSVPSTTFTLTVMANAHRIAGGVLAGRAPAASESESATH</sequence>
<evidence type="ECO:0000256" key="8">
    <source>
        <dbReference type="ARBA" id="ARBA00023014"/>
    </source>
</evidence>